<dbReference type="GO" id="GO:0005634">
    <property type="term" value="C:nucleus"/>
    <property type="evidence" value="ECO:0007669"/>
    <property type="project" value="UniProtKB-SubCell"/>
</dbReference>
<sequence length="742" mass="82943">MPPLEREILLDNDTESEDADNHLFVDWKGTGGCTSLVQLKLPFKSSKRRNGGKTSATFPSKFTEMHVPTAAPLTSPTDANKLVSGAVKHAPSTFEPAPAGVNLVPDVVTQPVVVVSLSDSDVSGPSRSAAKRPFNNSVRVLPSGTGNVVCLDSDTDSEQSLPWRLKPCNTSQHSPLLEKVVEKDDEVEVTYPAEKLPSHLVETPPRVPSLDRNCTIDPFGSGLLDSPSEEGPTISSCSKRPASSQWIREDNGWSSGQGPQSESTSDDDLGFNSPILESSGPSLSVPEATDLNLDTGVDPLCSRNLHNELRVVTSEQEAQGGGTKKRRKVISGIPMSEEDKALERNEKLRAKEAERLRKAEEKAELKRRKEEEKKKLQEENRRKREEEKLRKEAAREEAKERRRLDHERKRWENGKFAVQNTRALIDTRVIEKGHIGGHLLNKLAEKQLQFQLVCNPCPKSIIWRMKRPSDDSSGEAVTRFYDGEDADTQAEVSGSKLVLVEVDVPYILYVLEAEEFADMVGENTLHTLISSTQARYPGFTICFLVNKLKWYLHKKEQTQYKNGDTEWRRPPVEQEIARLLTHYDGVHSRLCLDEAEVAEHVTGLMRSLAECPFKPKTTSMSVSKNGDHVATSDTFKEEIRKSLWLKALVALPHTPGAVALAVAKKYCNMRALLKAYLDPTKTVHQKELLLQDLIREGVFGPEQRRRVGPKCSRRIYRIFMAHNGNLKTEDVEQGADHFDDSD</sequence>
<dbReference type="AlphaFoldDB" id="A0A2K1KIA7"/>
<evidence type="ECO:0000256" key="5">
    <source>
        <dbReference type="ARBA" id="ARBA00022759"/>
    </source>
</evidence>
<keyword evidence="9" id="KW-0233">DNA recombination</keyword>
<evidence type="ECO:0000313" key="15">
    <source>
        <dbReference type="EnsemblPlants" id="Pp3c5_3310V3.1"/>
    </source>
</evidence>
<keyword evidence="8" id="KW-0460">Magnesium</keyword>
<feature type="region of interest" description="Disordered" evidence="13">
    <location>
        <begin position="362"/>
        <end position="405"/>
    </location>
</feature>
<dbReference type="Proteomes" id="UP000006727">
    <property type="component" value="Chromosome 5"/>
</dbReference>
<dbReference type="OrthoDB" id="343092at2759"/>
<dbReference type="GO" id="GO:0046872">
    <property type="term" value="F:metal ion binding"/>
    <property type="evidence" value="ECO:0007669"/>
    <property type="project" value="UniProtKB-KW"/>
</dbReference>
<dbReference type="PaxDb" id="3218-PP1S72_302V6.1"/>
<dbReference type="InterPro" id="IPR033310">
    <property type="entry name" value="Mms4/EME1/EME2"/>
</dbReference>
<evidence type="ECO:0000313" key="16">
    <source>
        <dbReference type="Proteomes" id="UP000006727"/>
    </source>
</evidence>
<keyword evidence="4" id="KW-0479">Metal-binding</keyword>
<dbReference type="GO" id="GO:0006310">
    <property type="term" value="P:DNA recombination"/>
    <property type="evidence" value="ECO:0007669"/>
    <property type="project" value="UniProtKB-KW"/>
</dbReference>
<gene>
    <name evidence="15" type="primary">LOC112282779</name>
    <name evidence="14" type="ORF">PHYPA_007185</name>
</gene>
<keyword evidence="12" id="KW-0469">Meiosis</keyword>
<keyword evidence="5" id="KW-0255">Endonuclease</keyword>
<name>A0A2K1KIA7_PHYPA</name>
<dbReference type="PANTHER" id="PTHR21077:SF5">
    <property type="entry name" value="CROSSOVER JUNCTION ENDONUCLEASE MMS4"/>
    <property type="match status" value="1"/>
</dbReference>
<evidence type="ECO:0000313" key="14">
    <source>
        <dbReference type="EMBL" id="PNR53510.1"/>
    </source>
</evidence>
<evidence type="ECO:0000256" key="6">
    <source>
        <dbReference type="ARBA" id="ARBA00022763"/>
    </source>
</evidence>
<dbReference type="EnsemblPlants" id="Pp3c5_3310V3.2">
    <property type="protein sequence ID" value="Pp3c5_3310V3.2"/>
    <property type="gene ID" value="Pp3c5_3310"/>
</dbReference>
<evidence type="ECO:0000256" key="10">
    <source>
        <dbReference type="ARBA" id="ARBA00023204"/>
    </source>
</evidence>
<evidence type="ECO:0000256" key="12">
    <source>
        <dbReference type="ARBA" id="ARBA00023254"/>
    </source>
</evidence>
<organism evidence="14">
    <name type="scientific">Physcomitrium patens</name>
    <name type="common">Spreading-leaved earth moss</name>
    <name type="synonym">Physcomitrella patens</name>
    <dbReference type="NCBI Taxonomy" id="3218"/>
    <lineage>
        <taxon>Eukaryota</taxon>
        <taxon>Viridiplantae</taxon>
        <taxon>Streptophyta</taxon>
        <taxon>Embryophyta</taxon>
        <taxon>Bryophyta</taxon>
        <taxon>Bryophytina</taxon>
        <taxon>Bryopsida</taxon>
        <taxon>Funariidae</taxon>
        <taxon>Funariales</taxon>
        <taxon>Funariaceae</taxon>
        <taxon>Physcomitrium</taxon>
    </lineage>
</organism>
<evidence type="ECO:0000256" key="7">
    <source>
        <dbReference type="ARBA" id="ARBA00022801"/>
    </source>
</evidence>
<dbReference type="Gramene" id="Pp3c5_3310V3.2">
    <property type="protein sequence ID" value="Pp3c5_3310V3.2"/>
    <property type="gene ID" value="Pp3c5_3310"/>
</dbReference>
<dbReference type="Gramene" id="Pp3c5_3310V3.1">
    <property type="protein sequence ID" value="Pp3c5_3310V3.1"/>
    <property type="gene ID" value="Pp3c5_3310"/>
</dbReference>
<comment type="subcellular location">
    <subcellularLocation>
        <location evidence="2">Nucleus</location>
    </subcellularLocation>
</comment>
<evidence type="ECO:0000256" key="4">
    <source>
        <dbReference type="ARBA" id="ARBA00022723"/>
    </source>
</evidence>
<dbReference type="GO" id="GO:0051321">
    <property type="term" value="P:meiotic cell cycle"/>
    <property type="evidence" value="ECO:0007669"/>
    <property type="project" value="UniProtKB-KW"/>
</dbReference>
<evidence type="ECO:0000256" key="3">
    <source>
        <dbReference type="ARBA" id="ARBA00022722"/>
    </source>
</evidence>
<reference evidence="14 16" key="2">
    <citation type="journal article" date="2018" name="Plant J.">
        <title>The Physcomitrella patens chromosome-scale assembly reveals moss genome structure and evolution.</title>
        <authorList>
            <person name="Lang D."/>
            <person name="Ullrich K.K."/>
            <person name="Murat F."/>
            <person name="Fuchs J."/>
            <person name="Jenkins J."/>
            <person name="Haas F.B."/>
            <person name="Piednoel M."/>
            <person name="Gundlach H."/>
            <person name="Van Bel M."/>
            <person name="Meyberg R."/>
            <person name="Vives C."/>
            <person name="Morata J."/>
            <person name="Symeonidi A."/>
            <person name="Hiss M."/>
            <person name="Muchero W."/>
            <person name="Kamisugi Y."/>
            <person name="Saleh O."/>
            <person name="Blanc G."/>
            <person name="Decker E.L."/>
            <person name="van Gessel N."/>
            <person name="Grimwood J."/>
            <person name="Hayes R.D."/>
            <person name="Graham S.W."/>
            <person name="Gunter L.E."/>
            <person name="McDaniel S.F."/>
            <person name="Hoernstein S.N.W."/>
            <person name="Larsson A."/>
            <person name="Li F.W."/>
            <person name="Perroud P.F."/>
            <person name="Phillips J."/>
            <person name="Ranjan P."/>
            <person name="Rokshar D.S."/>
            <person name="Rothfels C.J."/>
            <person name="Schneider L."/>
            <person name="Shu S."/>
            <person name="Stevenson D.W."/>
            <person name="Thummler F."/>
            <person name="Tillich M."/>
            <person name="Villarreal Aguilar J.C."/>
            <person name="Widiez T."/>
            <person name="Wong G.K."/>
            <person name="Wymore A."/>
            <person name="Zhang Y."/>
            <person name="Zimmer A.D."/>
            <person name="Quatrano R.S."/>
            <person name="Mayer K.F.X."/>
            <person name="Goodstein D."/>
            <person name="Casacuberta J.M."/>
            <person name="Vandepoele K."/>
            <person name="Reski R."/>
            <person name="Cuming A.C."/>
            <person name="Tuskan G.A."/>
            <person name="Maumus F."/>
            <person name="Salse J."/>
            <person name="Schmutz J."/>
            <person name="Rensing S.A."/>
        </authorList>
    </citation>
    <scope>NUCLEOTIDE SEQUENCE [LARGE SCALE GENOMIC DNA]</scope>
    <source>
        <strain evidence="15 16">cv. Gransden 2004</strain>
    </source>
</reference>
<reference evidence="15" key="3">
    <citation type="submission" date="2020-12" db="UniProtKB">
        <authorList>
            <consortium name="EnsemblPlants"/>
        </authorList>
    </citation>
    <scope>IDENTIFICATION</scope>
</reference>
<dbReference type="GO" id="GO:0048476">
    <property type="term" value="C:Holliday junction resolvase complex"/>
    <property type="evidence" value="ECO:0007669"/>
    <property type="project" value="InterPro"/>
</dbReference>
<dbReference type="Gene3D" id="3.40.50.10130">
    <property type="match status" value="1"/>
</dbReference>
<dbReference type="PANTHER" id="PTHR21077">
    <property type="entry name" value="EME1 PROTEIN"/>
    <property type="match status" value="1"/>
</dbReference>
<dbReference type="Pfam" id="PF21292">
    <property type="entry name" value="EME1-MUS81_C"/>
    <property type="match status" value="1"/>
</dbReference>
<keyword evidence="10" id="KW-0234">DNA repair</keyword>
<keyword evidence="3" id="KW-0540">Nuclease</keyword>
<dbReference type="RefSeq" id="XP_024376616.1">
    <property type="nucleotide sequence ID" value="XM_024520848.2"/>
</dbReference>
<evidence type="ECO:0000256" key="11">
    <source>
        <dbReference type="ARBA" id="ARBA00023242"/>
    </source>
</evidence>
<feature type="region of interest" description="Disordered" evidence="13">
    <location>
        <begin position="221"/>
        <end position="291"/>
    </location>
</feature>
<evidence type="ECO:0000256" key="8">
    <source>
        <dbReference type="ARBA" id="ARBA00022842"/>
    </source>
</evidence>
<dbReference type="InterPro" id="IPR047524">
    <property type="entry name" value="XPF_nuclease_EME1_plant/arthr"/>
</dbReference>
<dbReference type="GO" id="GO:0006281">
    <property type="term" value="P:DNA repair"/>
    <property type="evidence" value="ECO:0007669"/>
    <property type="project" value="UniProtKB-KW"/>
</dbReference>
<reference evidence="14 16" key="1">
    <citation type="journal article" date="2008" name="Science">
        <title>The Physcomitrella genome reveals evolutionary insights into the conquest of land by plants.</title>
        <authorList>
            <person name="Rensing S."/>
            <person name="Lang D."/>
            <person name="Zimmer A."/>
            <person name="Terry A."/>
            <person name="Salamov A."/>
            <person name="Shapiro H."/>
            <person name="Nishiyama T."/>
            <person name="Perroud P.-F."/>
            <person name="Lindquist E."/>
            <person name="Kamisugi Y."/>
            <person name="Tanahashi T."/>
            <person name="Sakakibara K."/>
            <person name="Fujita T."/>
            <person name="Oishi K."/>
            <person name="Shin-I T."/>
            <person name="Kuroki Y."/>
            <person name="Toyoda A."/>
            <person name="Suzuki Y."/>
            <person name="Hashimoto A."/>
            <person name="Yamaguchi K."/>
            <person name="Sugano A."/>
            <person name="Kohara Y."/>
            <person name="Fujiyama A."/>
            <person name="Anterola A."/>
            <person name="Aoki S."/>
            <person name="Ashton N."/>
            <person name="Barbazuk W.B."/>
            <person name="Barker E."/>
            <person name="Bennetzen J."/>
            <person name="Bezanilla M."/>
            <person name="Blankenship R."/>
            <person name="Cho S.H."/>
            <person name="Dutcher S."/>
            <person name="Estelle M."/>
            <person name="Fawcett J.A."/>
            <person name="Gundlach H."/>
            <person name="Hanada K."/>
            <person name="Heyl A."/>
            <person name="Hicks K.A."/>
            <person name="Hugh J."/>
            <person name="Lohr M."/>
            <person name="Mayer K."/>
            <person name="Melkozernov A."/>
            <person name="Murata T."/>
            <person name="Nelson D."/>
            <person name="Pils B."/>
            <person name="Prigge M."/>
            <person name="Reiss B."/>
            <person name="Renner T."/>
            <person name="Rombauts S."/>
            <person name="Rushton P."/>
            <person name="Sanderfoot A."/>
            <person name="Schween G."/>
            <person name="Shiu S.-H."/>
            <person name="Stueber K."/>
            <person name="Theodoulou F.L."/>
            <person name="Tu H."/>
            <person name="Van de Peer Y."/>
            <person name="Verrier P.J."/>
            <person name="Waters E."/>
            <person name="Wood A."/>
            <person name="Yang L."/>
            <person name="Cove D."/>
            <person name="Cuming A."/>
            <person name="Hasebe M."/>
            <person name="Lucas S."/>
            <person name="Mishler D.B."/>
            <person name="Reski R."/>
            <person name="Grigoriev I."/>
            <person name="Quatrano R.S."/>
            <person name="Boore J.L."/>
        </authorList>
    </citation>
    <scope>NUCLEOTIDE SEQUENCE [LARGE SCALE GENOMIC DNA]</scope>
    <source>
        <strain evidence="15 16">cv. Gransden 2004</strain>
    </source>
</reference>
<evidence type="ECO:0000256" key="2">
    <source>
        <dbReference type="ARBA" id="ARBA00004123"/>
    </source>
</evidence>
<keyword evidence="6" id="KW-0227">DNA damage</keyword>
<dbReference type="GO" id="GO:0016787">
    <property type="term" value="F:hydrolase activity"/>
    <property type="evidence" value="ECO:0007669"/>
    <property type="project" value="UniProtKB-KW"/>
</dbReference>
<keyword evidence="11" id="KW-0539">Nucleus</keyword>
<dbReference type="EnsemblPlants" id="Pp3c5_3310V3.1">
    <property type="protein sequence ID" value="Pp3c5_3310V3.1"/>
    <property type="gene ID" value="Pp3c5_3310"/>
</dbReference>
<dbReference type="InterPro" id="IPR042530">
    <property type="entry name" value="EME1/EME2_C"/>
</dbReference>
<keyword evidence="7" id="KW-0378">Hydrolase</keyword>
<dbReference type="GeneID" id="112282779"/>
<feature type="compositionally biased region" description="Polar residues" evidence="13">
    <location>
        <begin position="233"/>
        <end position="263"/>
    </location>
</feature>
<protein>
    <submittedName>
        <fullName evidence="14 15">Uncharacterized protein</fullName>
    </submittedName>
</protein>
<dbReference type="CDD" id="cd20083">
    <property type="entry name" value="XPF_nuclease_EME"/>
    <property type="match status" value="1"/>
</dbReference>
<accession>A0A2K1KIA7</accession>
<comment type="cofactor">
    <cofactor evidence="1">
        <name>Mg(2+)</name>
        <dbReference type="ChEBI" id="CHEBI:18420"/>
    </cofactor>
</comment>
<keyword evidence="16" id="KW-1185">Reference proteome</keyword>
<evidence type="ECO:0000256" key="1">
    <source>
        <dbReference type="ARBA" id="ARBA00001946"/>
    </source>
</evidence>
<evidence type="ECO:0000256" key="9">
    <source>
        <dbReference type="ARBA" id="ARBA00023172"/>
    </source>
</evidence>
<dbReference type="STRING" id="3218.A0A2K1KIA7"/>
<dbReference type="Gene3D" id="1.10.150.670">
    <property type="entry name" value="Crossover junction endonuclease EME1, DNA-binding domain"/>
    <property type="match status" value="1"/>
</dbReference>
<feature type="region of interest" description="Disordered" evidence="13">
    <location>
        <begin position="312"/>
        <end position="345"/>
    </location>
</feature>
<evidence type="ECO:0000256" key="13">
    <source>
        <dbReference type="SAM" id="MobiDB-lite"/>
    </source>
</evidence>
<dbReference type="EMBL" id="ABEU02000005">
    <property type="protein sequence ID" value="PNR53510.1"/>
    <property type="molecule type" value="Genomic_DNA"/>
</dbReference>
<dbReference type="GO" id="GO:0004519">
    <property type="term" value="F:endonuclease activity"/>
    <property type="evidence" value="ECO:0007669"/>
    <property type="project" value="UniProtKB-KW"/>
</dbReference>
<proteinExistence type="predicted"/>